<sequence>MVEFLNRYVSIEKESTYGTEPSGTPVYGEVDDESIQHNFELMTREDMSRPISAKSVTGTEYSEGDINLAMQVDDFVGNLLYSFFPQDTTSNPSGSIYKHILTEPSLTSASAGVYPSWTVRVGREEKEHTFTGMMTNTLSVSASVGEYATMSVGFVGKAESATAALATPTFDGVALDALYFANGVVNFDDGTSGAPAASASVKSFSFDINLNRDTDNAYAIGASTYGRAPPAQRREVTGTLEFNKVIYTSSLDEPTYDGLIAADGLEYNDGAAPVLILELKDEAAADFIKIQFEKIRFEAPQASVSGRDTNTMTVNFVALYDDDRGCMTVTAQGTSLSSTQYDA</sequence>
<proteinExistence type="predicted"/>
<comment type="caution">
    <text evidence="1">The sequence shown here is derived from an EMBL/GenBank/DDBJ whole genome shotgun (WGS) entry which is preliminary data.</text>
</comment>
<dbReference type="EMBL" id="DNAN01000686">
    <property type="protein sequence ID" value="HAW77929.1"/>
    <property type="molecule type" value="Genomic_DNA"/>
</dbReference>
<reference evidence="1 2" key="1">
    <citation type="journal article" date="2018" name="Nat. Biotechnol.">
        <title>A standardized bacterial taxonomy based on genome phylogeny substantially revises the tree of life.</title>
        <authorList>
            <person name="Parks D.H."/>
            <person name="Chuvochina M."/>
            <person name="Waite D.W."/>
            <person name="Rinke C."/>
            <person name="Skarshewski A."/>
            <person name="Chaumeil P.A."/>
            <person name="Hugenholtz P."/>
        </authorList>
    </citation>
    <scope>NUCLEOTIDE SEQUENCE [LARGE SCALE GENOMIC DNA]</scope>
    <source>
        <strain evidence="1">UBA11978</strain>
    </source>
</reference>
<organism evidence="1 2">
    <name type="scientific">Alteromonas australica</name>
    <dbReference type="NCBI Taxonomy" id="589873"/>
    <lineage>
        <taxon>Bacteria</taxon>
        <taxon>Pseudomonadati</taxon>
        <taxon>Pseudomonadota</taxon>
        <taxon>Gammaproteobacteria</taxon>
        <taxon>Alteromonadales</taxon>
        <taxon>Alteromonadaceae</taxon>
        <taxon>Alteromonas/Salinimonas group</taxon>
        <taxon>Alteromonas</taxon>
    </lineage>
</organism>
<evidence type="ECO:0000313" key="1">
    <source>
        <dbReference type="EMBL" id="HAW77929.1"/>
    </source>
</evidence>
<protein>
    <submittedName>
        <fullName evidence="1">Uncharacterized protein</fullName>
    </submittedName>
</protein>
<gene>
    <name evidence="1" type="ORF">DCW74_19605</name>
</gene>
<accession>A0A350P9G2</accession>
<dbReference type="Pfam" id="PF18906">
    <property type="entry name" value="Phage_tube_2"/>
    <property type="match status" value="1"/>
</dbReference>
<dbReference type="InterPro" id="IPR044000">
    <property type="entry name" value="Phage_tube_2"/>
</dbReference>
<dbReference type="AlphaFoldDB" id="A0A350P9G2"/>
<evidence type="ECO:0000313" key="2">
    <source>
        <dbReference type="Proteomes" id="UP000263517"/>
    </source>
</evidence>
<name>A0A350P9G2_9ALTE</name>
<dbReference type="Proteomes" id="UP000263517">
    <property type="component" value="Unassembled WGS sequence"/>
</dbReference>